<organism evidence="1 2">
    <name type="scientific">Lipomyces orientalis</name>
    <dbReference type="NCBI Taxonomy" id="1233043"/>
    <lineage>
        <taxon>Eukaryota</taxon>
        <taxon>Fungi</taxon>
        <taxon>Dikarya</taxon>
        <taxon>Ascomycota</taxon>
        <taxon>Saccharomycotina</taxon>
        <taxon>Lipomycetes</taxon>
        <taxon>Lipomycetales</taxon>
        <taxon>Lipomycetaceae</taxon>
        <taxon>Lipomyces</taxon>
    </lineage>
</organism>
<evidence type="ECO:0000313" key="2">
    <source>
        <dbReference type="Proteomes" id="UP001489719"/>
    </source>
</evidence>
<comment type="caution">
    <text evidence="1">The sequence shown here is derived from an EMBL/GenBank/DDBJ whole genome shotgun (WGS) entry which is preliminary data.</text>
</comment>
<keyword evidence="2" id="KW-1185">Reference proteome</keyword>
<dbReference type="EMBL" id="MU970123">
    <property type="protein sequence ID" value="KAK9320593.1"/>
    <property type="molecule type" value="Genomic_DNA"/>
</dbReference>
<gene>
    <name evidence="1" type="ORF">V1517DRAFT_328987</name>
</gene>
<proteinExistence type="predicted"/>
<evidence type="ECO:0000313" key="1">
    <source>
        <dbReference type="EMBL" id="KAK9320593.1"/>
    </source>
</evidence>
<protein>
    <submittedName>
        <fullName evidence="1">Uncharacterized protein</fullName>
    </submittedName>
</protein>
<sequence>MAGVAGGSKGCMTCRKRKIKCDLEAPVCLQCRRSRRQCSGPKLTNESRPIRKRKAKDPVARKSDSSDLLPAAKSIRPDKAREHKFVIMATTIDQLKVDRSDDEVTTLQREPILNSESSQTATLESTQLSSLSSSSRSHGALGAKIPSVVGKLAVNKVAPKPGLVFDSPHELAVAHGSISGIVPTNIAMDGAYFHVLLSGFMDRFCTVFNPWVTLMPSFVFSTTPALAYAARAVVVGHFSRLRRCRELQLVSSQLYVQALRHQNFEVARSVGQPTVNDDVITSSLLLGIYEAFCGTNMDAWNELMKGCIELFELRGPHAFKTGYSALLFQSARTILTVYVLACGLTSFLATPDWLSIPFEMMPEKPPQQTLNDILLGIPRYRSLIMALRPKSQARQILSVEQRMAAAAAYFGLAELRTKLDNWLNNYKLLVSGIDSDNLPDNLLYTENYNKKCDINATHQQWMSTHMFTPPLVFKNDSVASLIPLYYTALGIIQRCQCLVYDCAQEFPCGRNDLVTMPFEEFGRHTQLLVAQYNRLICQSVEYMVGAYPAVAAVNIVYPLKMAELFLEDPVEKYWASKWCERLDKLFGLAISIINVEGTGCDKMMMAQLASALPTCPHCGEVLRADGQNRIEPRSVYV</sequence>
<reference evidence="2" key="1">
    <citation type="journal article" date="2024" name="Front. Bioeng. Biotechnol.">
        <title>Genome-scale model development and genomic sequencing of the oleaginous clade Lipomyces.</title>
        <authorList>
            <person name="Czajka J.J."/>
            <person name="Han Y."/>
            <person name="Kim J."/>
            <person name="Mondo S.J."/>
            <person name="Hofstad B.A."/>
            <person name="Robles A."/>
            <person name="Haridas S."/>
            <person name="Riley R."/>
            <person name="LaButti K."/>
            <person name="Pangilinan J."/>
            <person name="Andreopoulos W."/>
            <person name="Lipzen A."/>
            <person name="Yan J."/>
            <person name="Wang M."/>
            <person name="Ng V."/>
            <person name="Grigoriev I.V."/>
            <person name="Spatafora J.W."/>
            <person name="Magnuson J.K."/>
            <person name="Baker S.E."/>
            <person name="Pomraning K.R."/>
        </authorList>
    </citation>
    <scope>NUCLEOTIDE SEQUENCE [LARGE SCALE GENOMIC DNA]</scope>
    <source>
        <strain evidence="2">CBS 10300</strain>
    </source>
</reference>
<name>A0ACC3THB9_9ASCO</name>
<accession>A0ACC3THB9</accession>
<dbReference type="Proteomes" id="UP001489719">
    <property type="component" value="Unassembled WGS sequence"/>
</dbReference>